<evidence type="ECO:0000313" key="14">
    <source>
        <dbReference type="Proteomes" id="UP000182471"/>
    </source>
</evidence>
<name>A0A1H9S5M2_9FIRM</name>
<dbReference type="SMART" id="SM00487">
    <property type="entry name" value="DEXDc"/>
    <property type="match status" value="1"/>
</dbReference>
<evidence type="ECO:0000256" key="4">
    <source>
        <dbReference type="ARBA" id="ARBA00022723"/>
    </source>
</evidence>
<keyword evidence="7 13" id="KW-0347">Helicase</keyword>
<evidence type="ECO:0000256" key="1">
    <source>
        <dbReference type="ARBA" id="ARBA00006847"/>
    </source>
</evidence>
<dbReference type="GO" id="GO:0016787">
    <property type="term" value="F:hydrolase activity"/>
    <property type="evidence" value="ECO:0007669"/>
    <property type="project" value="UniProtKB-KW"/>
</dbReference>
<keyword evidence="5" id="KW-0547">Nucleotide-binding</keyword>
<protein>
    <submittedName>
        <fullName evidence="13">CRISPR-associated endonuclease/helicase Cas3</fullName>
    </submittedName>
</protein>
<dbReference type="Gene3D" id="3.40.50.300">
    <property type="entry name" value="P-loop containing nucleotide triphosphate hydrolases"/>
    <property type="match status" value="1"/>
</dbReference>
<dbReference type="Pfam" id="PF00270">
    <property type="entry name" value="DEAD"/>
    <property type="match status" value="1"/>
</dbReference>
<dbReference type="GO" id="GO:0003723">
    <property type="term" value="F:RNA binding"/>
    <property type="evidence" value="ECO:0007669"/>
    <property type="project" value="TreeGrafter"/>
</dbReference>
<dbReference type="PANTHER" id="PTHR47963:SF9">
    <property type="entry name" value="CRISPR-ASSOCIATED ENDONUCLEASE_HELICASE CAS3"/>
    <property type="match status" value="1"/>
</dbReference>
<feature type="domain" description="Helicase C-terminal" evidence="11">
    <location>
        <begin position="419"/>
        <end position="575"/>
    </location>
</feature>
<dbReference type="CDD" id="cd09641">
    <property type="entry name" value="Cas3''_I"/>
    <property type="match status" value="1"/>
</dbReference>
<comment type="similarity">
    <text evidence="2">In the central section; belongs to the CRISPR-associated helicase Cas3 family.</text>
</comment>
<dbReference type="PROSITE" id="PS51194">
    <property type="entry name" value="HELICASE_CTER"/>
    <property type="match status" value="1"/>
</dbReference>
<feature type="coiled-coil region" evidence="10">
    <location>
        <begin position="446"/>
        <end position="473"/>
    </location>
</feature>
<dbReference type="InterPro" id="IPR014001">
    <property type="entry name" value="Helicase_ATP-bd"/>
</dbReference>
<evidence type="ECO:0000259" key="11">
    <source>
        <dbReference type="PROSITE" id="PS51194"/>
    </source>
</evidence>
<sequence length="751" mass="87129">MEKINLNLLAKSNPELTIRQHTDDVIECAKILSDNYKMDKKIRELLFKSCEYHDYGKFNEEFQNRIKNGGKFNDEKELPHNFLSIFFIDKNDFDNEEEYYIVCYSVLYHHSFRNESVNDLVLDKKTLKNSLLECVEHFNVKRRDFKKIEAVRNINKTILVKGLLNRCDYAASAGNIVEINNNFLLSKIDGMLNEWKEVNENAKWNNMQEFCMENADKNLMITAATGMGKTEGSLLWLGDNKGFYVLPLRSAINSIFLRVVNDILKGEEIENRVALLHSDNLGFIAIQEEKSLSEIDLKTYKSKSKQFAMPITISTPDQLFDFVFKTDNYEMKLATLANSKVIIDEIQAYDATMLSYLIKGIHDIMELGGKIAIFTATLPPFVKELLMKDCNNNTYDFTIGEFNPDSVRHNLKTLNEELNVDRIVKKANENYLEKKSNKILVICNTVKKAQEVFDSLKESIQNEEIEIKMLHSKFIKKDRTKLEKEIGQDGKTEVSKNVIWVATQIVEASLDIDFDYLYTELSDLNGLFQRLGRCNRKGRKNTNDTNCFVFTEIFENIINRSGDKGFIDGTLYDLSKEAINGWDGSISEKQKVDLINTFFTMDKLKKSNYMKIYRSSEMNLYEMDVNELSSEEKAKKFRNIISYTIIPTDVYNSQKDYIDELLQKIKSIKVNNQNDWKEYQKCIDVINELTVDVGLYDMGCFSSEVVETEFDLTQYQKIYVLKCNYDAVRGYSRVSRDESNSSLEDDYGVFI</sequence>
<evidence type="ECO:0000256" key="6">
    <source>
        <dbReference type="ARBA" id="ARBA00022801"/>
    </source>
</evidence>
<dbReference type="SUPFAM" id="SSF52540">
    <property type="entry name" value="P-loop containing nucleoside triphosphate hydrolases"/>
    <property type="match status" value="1"/>
</dbReference>
<dbReference type="InterPro" id="IPR001650">
    <property type="entry name" value="Helicase_C-like"/>
</dbReference>
<evidence type="ECO:0000256" key="7">
    <source>
        <dbReference type="ARBA" id="ARBA00022806"/>
    </source>
</evidence>
<dbReference type="GO" id="GO:0003724">
    <property type="term" value="F:RNA helicase activity"/>
    <property type="evidence" value="ECO:0007669"/>
    <property type="project" value="TreeGrafter"/>
</dbReference>
<dbReference type="InterPro" id="IPR011545">
    <property type="entry name" value="DEAD/DEAH_box_helicase_dom"/>
</dbReference>
<keyword evidence="4" id="KW-0479">Metal-binding</keyword>
<keyword evidence="13" id="KW-0255">Endonuclease</keyword>
<dbReference type="SMART" id="SM00490">
    <property type="entry name" value="HELICc"/>
    <property type="match status" value="1"/>
</dbReference>
<proteinExistence type="inferred from homology"/>
<keyword evidence="8" id="KW-0067">ATP-binding</keyword>
<dbReference type="InterPro" id="IPR050547">
    <property type="entry name" value="DEAD_box_RNA_helicases"/>
</dbReference>
<dbReference type="GO" id="GO:0004519">
    <property type="term" value="F:endonuclease activity"/>
    <property type="evidence" value="ECO:0007669"/>
    <property type="project" value="UniProtKB-KW"/>
</dbReference>
<evidence type="ECO:0000256" key="2">
    <source>
        <dbReference type="ARBA" id="ARBA00009046"/>
    </source>
</evidence>
<keyword evidence="3" id="KW-0540">Nuclease</keyword>
<evidence type="ECO:0000256" key="5">
    <source>
        <dbReference type="ARBA" id="ARBA00022741"/>
    </source>
</evidence>
<evidence type="ECO:0000256" key="8">
    <source>
        <dbReference type="ARBA" id="ARBA00022840"/>
    </source>
</evidence>
<dbReference type="NCBIfam" id="TIGR01596">
    <property type="entry name" value="cas3_HD"/>
    <property type="match status" value="1"/>
</dbReference>
<dbReference type="SUPFAM" id="SSF109604">
    <property type="entry name" value="HD-domain/PDEase-like"/>
    <property type="match status" value="1"/>
</dbReference>
<dbReference type="PROSITE" id="PS51643">
    <property type="entry name" value="HD_CAS3"/>
    <property type="match status" value="1"/>
</dbReference>
<keyword evidence="6" id="KW-0378">Hydrolase</keyword>
<dbReference type="Proteomes" id="UP000182471">
    <property type="component" value="Unassembled WGS sequence"/>
</dbReference>
<dbReference type="InterPro" id="IPR054712">
    <property type="entry name" value="Cas3-like_dom"/>
</dbReference>
<evidence type="ECO:0000256" key="3">
    <source>
        <dbReference type="ARBA" id="ARBA00022722"/>
    </source>
</evidence>
<gene>
    <name evidence="13" type="ORF">SAMN02910429_01144</name>
</gene>
<comment type="similarity">
    <text evidence="1">In the N-terminal section; belongs to the CRISPR-associated nuclease Cas3-HD family.</text>
</comment>
<evidence type="ECO:0000313" key="13">
    <source>
        <dbReference type="EMBL" id="SER80270.1"/>
    </source>
</evidence>
<reference evidence="14" key="1">
    <citation type="submission" date="2016-10" db="EMBL/GenBank/DDBJ databases">
        <authorList>
            <person name="Varghese N."/>
            <person name="Submissions S."/>
        </authorList>
    </citation>
    <scope>NUCLEOTIDE SEQUENCE [LARGE SCALE GENOMIC DNA]</scope>
    <source>
        <strain evidence="14">S1b</strain>
    </source>
</reference>
<dbReference type="GO" id="GO:0005524">
    <property type="term" value="F:ATP binding"/>
    <property type="evidence" value="ECO:0007669"/>
    <property type="project" value="UniProtKB-KW"/>
</dbReference>
<keyword evidence="9" id="KW-0051">Antiviral defense</keyword>
<dbReference type="NCBIfam" id="TIGR01587">
    <property type="entry name" value="cas3_core"/>
    <property type="match status" value="1"/>
</dbReference>
<dbReference type="InterPro" id="IPR027417">
    <property type="entry name" value="P-loop_NTPase"/>
</dbReference>
<dbReference type="Pfam" id="PF22590">
    <property type="entry name" value="Cas3-like_C_2"/>
    <property type="match status" value="1"/>
</dbReference>
<dbReference type="EMBL" id="FOGW01000010">
    <property type="protein sequence ID" value="SER80270.1"/>
    <property type="molecule type" value="Genomic_DNA"/>
</dbReference>
<dbReference type="InterPro" id="IPR006474">
    <property type="entry name" value="Helicase_Cas3_CRISPR-ass_core"/>
</dbReference>
<dbReference type="GO" id="GO:0051607">
    <property type="term" value="P:defense response to virus"/>
    <property type="evidence" value="ECO:0007669"/>
    <property type="project" value="UniProtKB-KW"/>
</dbReference>
<dbReference type="Gene3D" id="1.10.3210.30">
    <property type="match status" value="1"/>
</dbReference>
<feature type="domain" description="HD Cas3-type" evidence="12">
    <location>
        <begin position="11"/>
        <end position="170"/>
    </location>
</feature>
<keyword evidence="10" id="KW-0175">Coiled coil</keyword>
<accession>A0A1H9S5M2</accession>
<evidence type="ECO:0000256" key="10">
    <source>
        <dbReference type="SAM" id="Coils"/>
    </source>
</evidence>
<dbReference type="PANTHER" id="PTHR47963">
    <property type="entry name" value="DEAD-BOX ATP-DEPENDENT RNA HELICASE 47, MITOCHONDRIAL"/>
    <property type="match status" value="1"/>
</dbReference>
<dbReference type="RefSeq" id="WP_074730560.1">
    <property type="nucleotide sequence ID" value="NZ_FOGW01000010.1"/>
</dbReference>
<evidence type="ECO:0000256" key="9">
    <source>
        <dbReference type="ARBA" id="ARBA00023118"/>
    </source>
</evidence>
<organism evidence="13 14">
    <name type="scientific">Lachnobacterium bovis</name>
    <dbReference type="NCBI Taxonomy" id="140626"/>
    <lineage>
        <taxon>Bacteria</taxon>
        <taxon>Bacillati</taxon>
        <taxon>Bacillota</taxon>
        <taxon>Clostridia</taxon>
        <taxon>Lachnospirales</taxon>
        <taxon>Lachnospiraceae</taxon>
        <taxon>Lachnobacterium</taxon>
    </lineage>
</organism>
<keyword evidence="14" id="KW-1185">Reference proteome</keyword>
<dbReference type="InterPro" id="IPR038257">
    <property type="entry name" value="CRISPR-assoc_Cas3_HD_sf"/>
</dbReference>
<dbReference type="InterPro" id="IPR006483">
    <property type="entry name" value="CRISPR-assoc_Cas3_HD"/>
</dbReference>
<dbReference type="GO" id="GO:0046872">
    <property type="term" value="F:metal ion binding"/>
    <property type="evidence" value="ECO:0007669"/>
    <property type="project" value="UniProtKB-KW"/>
</dbReference>
<evidence type="ECO:0000259" key="12">
    <source>
        <dbReference type="PROSITE" id="PS51643"/>
    </source>
</evidence>
<dbReference type="AlphaFoldDB" id="A0A1H9S5M2"/>